<proteinExistence type="inferred from homology"/>
<sequence length="608" mass="68569">MGFIVPCGLSARRTVSSRAVQCRRPRTRPLHLCTSRRPTPNPAESPAPSPRATPSRPPVDTPTTPTPLAHPETVATPVDTATVLTNGASAAAPPLPTDHSLFESMTRRREAARREALTVVVVGASGDLARKKTLPALFSLYYHDLLPNDFTVVGFARSHLTPEAFRDTIQGSLTCRVIEGPECARKTELFLQRCFYVSGQYDDADAFRRLDRFIVEQGERERWRRGQITNRLYYLAVPPTVFLDAARGIAQSRTRTGGDSGWSRVVIEKPFGRDSASFAKLHADLSQYISEEQTFRIDHYLGKELVQNVLALRFANYLLEPLWNNQHIASIQITFKENFGVEGRAGYFDHFGIIRDIMQNHLLQMLALFTMEPPTSLHADDIYLEKVKVLRSMDVLQASDFVIGQYLGYLDEPGVATYSKTPTFAACRVNIRNRRWDGVPILVKAGKALDERLAEVRVTFKHVPGCIFRLPRTLPANELVVRVQPDEAIYLRIVSKSPGLTSRLEEARLNLFYRTAWEEAPDIPDAYERLLLDVIHGDKSLFIRSEELRVAWDKFTPALRQLEEGDEYRPVPYVRDGRGPAEADYLAARFGCMWGSDLDVGGKRRTEL</sequence>
<feature type="domain" description="Glucose-6-phosphate dehydrogenase C-terminal" evidence="8">
    <location>
        <begin position="310"/>
        <end position="594"/>
    </location>
</feature>
<dbReference type="HAMAP" id="MF_00966">
    <property type="entry name" value="G6PD"/>
    <property type="match status" value="1"/>
</dbReference>
<dbReference type="EMBL" id="JANCYW010000010">
    <property type="protein sequence ID" value="KAK4537063.1"/>
    <property type="molecule type" value="Genomic_DNA"/>
</dbReference>
<comment type="pathway">
    <text evidence="5">Carbohydrate degradation; pentose phosphate pathway; D-ribulose 5-phosphate from D-glucose 6-phosphate (oxidative stage): step 1/3.</text>
</comment>
<comment type="function">
    <text evidence="5">Catalyzes the rate-limiting step of the oxidative pentose-phosphate pathway, which represents a route for the dissimilation of carbohydrates besides glycolysis.</text>
</comment>
<evidence type="ECO:0000313" key="9">
    <source>
        <dbReference type="EMBL" id="KAK4537063.1"/>
    </source>
</evidence>
<evidence type="ECO:0000313" key="10">
    <source>
        <dbReference type="Proteomes" id="UP001301350"/>
    </source>
</evidence>
<dbReference type="GO" id="GO:0050661">
    <property type="term" value="F:NADP binding"/>
    <property type="evidence" value="ECO:0007669"/>
    <property type="project" value="InterPro"/>
</dbReference>
<dbReference type="AlphaFoldDB" id="A0AAV9IZ32"/>
<feature type="domain" description="Glucose-6-phosphate dehydrogenase NAD-binding" evidence="7">
    <location>
        <begin position="120"/>
        <end position="308"/>
    </location>
</feature>
<feature type="region of interest" description="Disordered" evidence="6">
    <location>
        <begin position="20"/>
        <end position="73"/>
    </location>
</feature>
<dbReference type="NCBIfam" id="TIGR00871">
    <property type="entry name" value="zwf"/>
    <property type="match status" value="1"/>
</dbReference>
<dbReference type="GO" id="GO:0006006">
    <property type="term" value="P:glucose metabolic process"/>
    <property type="evidence" value="ECO:0007669"/>
    <property type="project" value="UniProtKB-KW"/>
</dbReference>
<dbReference type="PRINTS" id="PR00079">
    <property type="entry name" value="G6PDHDRGNASE"/>
</dbReference>
<dbReference type="InterPro" id="IPR019796">
    <property type="entry name" value="G6P_DH_AS"/>
</dbReference>
<feature type="compositionally biased region" description="Pro residues" evidence="6">
    <location>
        <begin position="39"/>
        <end position="60"/>
    </location>
</feature>
<comment type="catalytic activity">
    <reaction evidence="5">
        <text>D-glucose 6-phosphate + NADP(+) = 6-phospho-D-glucono-1,5-lactone + NADPH + H(+)</text>
        <dbReference type="Rhea" id="RHEA:15841"/>
        <dbReference type="ChEBI" id="CHEBI:15378"/>
        <dbReference type="ChEBI" id="CHEBI:57783"/>
        <dbReference type="ChEBI" id="CHEBI:57955"/>
        <dbReference type="ChEBI" id="CHEBI:58349"/>
        <dbReference type="ChEBI" id="CHEBI:61548"/>
        <dbReference type="EC" id="1.1.1.49"/>
    </reaction>
</comment>
<evidence type="ECO:0000256" key="6">
    <source>
        <dbReference type="SAM" id="MobiDB-lite"/>
    </source>
</evidence>
<keyword evidence="10" id="KW-1185">Reference proteome</keyword>
<organism evidence="9 10">
    <name type="scientific">Cyanidium caldarium</name>
    <name type="common">Red alga</name>
    <dbReference type="NCBI Taxonomy" id="2771"/>
    <lineage>
        <taxon>Eukaryota</taxon>
        <taxon>Rhodophyta</taxon>
        <taxon>Bangiophyceae</taxon>
        <taxon>Cyanidiales</taxon>
        <taxon>Cyanidiaceae</taxon>
        <taxon>Cyanidium</taxon>
    </lineage>
</organism>
<evidence type="ECO:0000256" key="4">
    <source>
        <dbReference type="ARBA" id="ARBA00023277"/>
    </source>
</evidence>
<evidence type="ECO:0000256" key="1">
    <source>
        <dbReference type="ARBA" id="ARBA00022526"/>
    </source>
</evidence>
<protein>
    <recommendedName>
        <fullName evidence="5">Glucose-6-phosphate 1-dehydrogenase</fullName>
        <ecNumber evidence="5">1.1.1.49</ecNumber>
    </recommendedName>
</protein>
<evidence type="ECO:0000259" key="8">
    <source>
        <dbReference type="Pfam" id="PF02781"/>
    </source>
</evidence>
<dbReference type="InterPro" id="IPR022675">
    <property type="entry name" value="G6P_DH_C"/>
</dbReference>
<comment type="caution">
    <text evidence="9">The sequence shown here is derived from an EMBL/GenBank/DDBJ whole genome shotgun (WGS) entry which is preliminary data.</text>
</comment>
<dbReference type="Gene3D" id="3.40.50.720">
    <property type="entry name" value="NAD(P)-binding Rossmann-like Domain"/>
    <property type="match status" value="1"/>
</dbReference>
<dbReference type="GO" id="GO:0004345">
    <property type="term" value="F:glucose-6-phosphate dehydrogenase activity"/>
    <property type="evidence" value="ECO:0007669"/>
    <property type="project" value="UniProtKB-EC"/>
</dbReference>
<evidence type="ECO:0000256" key="5">
    <source>
        <dbReference type="RuleBase" id="RU362120"/>
    </source>
</evidence>
<name>A0AAV9IZ32_CYACA</name>
<dbReference type="Pfam" id="PF00479">
    <property type="entry name" value="G6PD_N"/>
    <property type="match status" value="1"/>
</dbReference>
<dbReference type="Gene3D" id="3.30.360.10">
    <property type="entry name" value="Dihydrodipicolinate Reductase, domain 2"/>
    <property type="match status" value="1"/>
</dbReference>
<keyword evidence="1 5" id="KW-0313">Glucose metabolism</keyword>
<dbReference type="EC" id="1.1.1.49" evidence="5"/>
<dbReference type="PANTHER" id="PTHR23429:SF13">
    <property type="entry name" value="GLUCOSE-6-PHOSPHATE 1-DEHYDROGENASE 1, CHLOROPLASTIC"/>
    <property type="match status" value="1"/>
</dbReference>
<reference evidence="9 10" key="1">
    <citation type="submission" date="2022-07" db="EMBL/GenBank/DDBJ databases">
        <title>Genome-wide signatures of adaptation to extreme environments.</title>
        <authorList>
            <person name="Cho C.H."/>
            <person name="Yoon H.S."/>
        </authorList>
    </citation>
    <scope>NUCLEOTIDE SEQUENCE [LARGE SCALE GENOMIC DNA]</scope>
    <source>
        <strain evidence="9 10">DBV 063 E5</strain>
    </source>
</reference>
<dbReference type="Proteomes" id="UP001301350">
    <property type="component" value="Unassembled WGS sequence"/>
</dbReference>
<dbReference type="PROSITE" id="PS00069">
    <property type="entry name" value="G6P_DEHYDROGENASE"/>
    <property type="match status" value="1"/>
</dbReference>
<evidence type="ECO:0000256" key="2">
    <source>
        <dbReference type="ARBA" id="ARBA00022857"/>
    </source>
</evidence>
<dbReference type="SUPFAM" id="SSF55347">
    <property type="entry name" value="Glyceraldehyde-3-phosphate dehydrogenase-like, C-terminal domain"/>
    <property type="match status" value="1"/>
</dbReference>
<accession>A0AAV9IZ32</accession>
<gene>
    <name evidence="9" type="ORF">CDCA_CDCA10G3088</name>
</gene>
<evidence type="ECO:0000259" key="7">
    <source>
        <dbReference type="Pfam" id="PF00479"/>
    </source>
</evidence>
<dbReference type="InterPro" id="IPR001282">
    <property type="entry name" value="G6P_DH"/>
</dbReference>
<dbReference type="Pfam" id="PF02781">
    <property type="entry name" value="G6PD_C"/>
    <property type="match status" value="1"/>
</dbReference>
<dbReference type="GO" id="GO:0009051">
    <property type="term" value="P:pentose-phosphate shunt, oxidative branch"/>
    <property type="evidence" value="ECO:0007669"/>
    <property type="project" value="TreeGrafter"/>
</dbReference>
<dbReference type="SUPFAM" id="SSF51735">
    <property type="entry name" value="NAD(P)-binding Rossmann-fold domains"/>
    <property type="match status" value="1"/>
</dbReference>
<dbReference type="InterPro" id="IPR036291">
    <property type="entry name" value="NAD(P)-bd_dom_sf"/>
</dbReference>
<dbReference type="PANTHER" id="PTHR23429">
    <property type="entry name" value="GLUCOSE-6-PHOSPHATE 1-DEHYDROGENASE G6PD"/>
    <property type="match status" value="1"/>
</dbReference>
<keyword evidence="3 5" id="KW-0560">Oxidoreductase</keyword>
<comment type="similarity">
    <text evidence="5">Belongs to the glucose-6-phosphate dehydrogenase family.</text>
</comment>
<keyword evidence="2 5" id="KW-0521">NADP</keyword>
<evidence type="ECO:0000256" key="3">
    <source>
        <dbReference type="ARBA" id="ARBA00023002"/>
    </source>
</evidence>
<dbReference type="InterPro" id="IPR022674">
    <property type="entry name" value="G6P_DH_NAD-bd"/>
</dbReference>
<keyword evidence="4 5" id="KW-0119">Carbohydrate metabolism</keyword>